<evidence type="ECO:0000256" key="1">
    <source>
        <dbReference type="SAM" id="MobiDB-lite"/>
    </source>
</evidence>
<feature type="compositionally biased region" description="Polar residues" evidence="1">
    <location>
        <begin position="50"/>
        <end position="77"/>
    </location>
</feature>
<sequence length="131" mass="14593">MLPASRAMKPKLSLSINTAAAASSPAKARPSLSIKAPLRSPISPSPISPTARNTRLNQRGYSTMQQPTYAYSNQSSARSILKKDRSVVSATRRQLSFDDNPRVHAVSPITEDGYYEAYGKVSREERRWQRR</sequence>
<feature type="region of interest" description="Disordered" evidence="1">
    <location>
        <begin position="17"/>
        <end position="77"/>
    </location>
</feature>
<protein>
    <submittedName>
        <fullName evidence="2">Uncharacterized protein</fullName>
    </submittedName>
</protein>
<evidence type="ECO:0000313" key="2">
    <source>
        <dbReference type="EMBL" id="KPI44924.1"/>
    </source>
</evidence>
<dbReference type="RefSeq" id="XP_018004887.1">
    <property type="nucleotide sequence ID" value="XM_018142309.1"/>
</dbReference>
<dbReference type="GeneID" id="28734189"/>
<dbReference type="STRING" id="1664694.A0A0N1HGQ3"/>
<dbReference type="OrthoDB" id="5357531at2759"/>
<organism evidence="2 3">
    <name type="scientific">Cyphellophora attinorum</name>
    <dbReference type="NCBI Taxonomy" id="1664694"/>
    <lineage>
        <taxon>Eukaryota</taxon>
        <taxon>Fungi</taxon>
        <taxon>Dikarya</taxon>
        <taxon>Ascomycota</taxon>
        <taxon>Pezizomycotina</taxon>
        <taxon>Eurotiomycetes</taxon>
        <taxon>Chaetothyriomycetidae</taxon>
        <taxon>Chaetothyriales</taxon>
        <taxon>Cyphellophoraceae</taxon>
        <taxon>Cyphellophora</taxon>
    </lineage>
</organism>
<evidence type="ECO:0000313" key="3">
    <source>
        <dbReference type="Proteomes" id="UP000038010"/>
    </source>
</evidence>
<comment type="caution">
    <text evidence="2">The sequence shown here is derived from an EMBL/GenBank/DDBJ whole genome shotgun (WGS) entry which is preliminary data.</text>
</comment>
<gene>
    <name evidence="2" type="ORF">AB675_2344</name>
</gene>
<dbReference type="AlphaFoldDB" id="A0A0N1HGQ3"/>
<accession>A0A0N1HGQ3</accession>
<dbReference type="EMBL" id="LFJN01000002">
    <property type="protein sequence ID" value="KPI44924.1"/>
    <property type="molecule type" value="Genomic_DNA"/>
</dbReference>
<reference evidence="2 3" key="1">
    <citation type="submission" date="2015-06" db="EMBL/GenBank/DDBJ databases">
        <title>Draft genome of the ant-associated black yeast Phialophora attae CBS 131958.</title>
        <authorList>
            <person name="Moreno L.F."/>
            <person name="Stielow B.J."/>
            <person name="de Hoog S."/>
            <person name="Vicente V.A."/>
            <person name="Weiss V.A."/>
            <person name="de Vries M."/>
            <person name="Cruz L.M."/>
            <person name="Souza E.M."/>
        </authorList>
    </citation>
    <scope>NUCLEOTIDE SEQUENCE [LARGE SCALE GENOMIC DNA]</scope>
    <source>
        <strain evidence="2 3">CBS 131958</strain>
    </source>
</reference>
<name>A0A0N1HGQ3_9EURO</name>
<keyword evidence="3" id="KW-1185">Reference proteome</keyword>
<proteinExistence type="predicted"/>
<dbReference type="VEuPathDB" id="FungiDB:AB675_2344"/>
<dbReference type="Proteomes" id="UP000038010">
    <property type="component" value="Unassembled WGS sequence"/>
</dbReference>
<feature type="compositionally biased region" description="Low complexity" evidence="1">
    <location>
        <begin position="19"/>
        <end position="33"/>
    </location>
</feature>